<sequence>MRQTLEKHFLHLVLVEAFFLLEIIDMPEEEIIAGHRVLRIRRLLEQCVLPIITSTIMTPSRSRIIKPLIAARSENPDHVVANNTRAFLTLYLKKGFKQKSERTQVTTCTYNAGTLAYEYAVEDLLMQVRGMRYAVTCLTEMERRHLFHDINDTEKDCFLEYAIAGVSTTLAFLSD</sequence>
<feature type="chain" id="PRO_5042154034" evidence="1">
    <location>
        <begin position="18"/>
        <end position="175"/>
    </location>
</feature>
<evidence type="ECO:0000313" key="2">
    <source>
        <dbReference type="EMBL" id="KAJ1374658.1"/>
    </source>
</evidence>
<proteinExistence type="predicted"/>
<accession>A0AAD5REP6</accession>
<evidence type="ECO:0000313" key="3">
    <source>
        <dbReference type="Proteomes" id="UP001196413"/>
    </source>
</evidence>
<comment type="caution">
    <text evidence="2">The sequence shown here is derived from an EMBL/GenBank/DDBJ whole genome shotgun (WGS) entry which is preliminary data.</text>
</comment>
<keyword evidence="1" id="KW-0732">Signal</keyword>
<evidence type="ECO:0000256" key="1">
    <source>
        <dbReference type="SAM" id="SignalP"/>
    </source>
</evidence>
<dbReference type="Proteomes" id="UP001196413">
    <property type="component" value="Unassembled WGS sequence"/>
</dbReference>
<gene>
    <name evidence="2" type="ORF">KIN20_037392</name>
</gene>
<protein>
    <submittedName>
        <fullName evidence="2">Uncharacterized protein</fullName>
    </submittedName>
</protein>
<keyword evidence="3" id="KW-1185">Reference proteome</keyword>
<name>A0AAD5REP6_PARTN</name>
<reference evidence="2" key="1">
    <citation type="submission" date="2021-06" db="EMBL/GenBank/DDBJ databases">
        <title>Parelaphostrongylus tenuis whole genome reference sequence.</title>
        <authorList>
            <person name="Garwood T.J."/>
            <person name="Larsen P.A."/>
            <person name="Fountain-Jones N.M."/>
            <person name="Garbe J.R."/>
            <person name="Macchietto M.G."/>
            <person name="Kania S.A."/>
            <person name="Gerhold R.W."/>
            <person name="Richards J.E."/>
            <person name="Wolf T.M."/>
        </authorList>
    </citation>
    <scope>NUCLEOTIDE SEQUENCE</scope>
    <source>
        <strain evidence="2">MNPRO001-30</strain>
        <tissue evidence="2">Meninges</tissue>
    </source>
</reference>
<dbReference type="EMBL" id="JAHQIW010007477">
    <property type="protein sequence ID" value="KAJ1374658.1"/>
    <property type="molecule type" value="Genomic_DNA"/>
</dbReference>
<dbReference type="AlphaFoldDB" id="A0AAD5REP6"/>
<organism evidence="2 3">
    <name type="scientific">Parelaphostrongylus tenuis</name>
    <name type="common">Meningeal worm</name>
    <dbReference type="NCBI Taxonomy" id="148309"/>
    <lineage>
        <taxon>Eukaryota</taxon>
        <taxon>Metazoa</taxon>
        <taxon>Ecdysozoa</taxon>
        <taxon>Nematoda</taxon>
        <taxon>Chromadorea</taxon>
        <taxon>Rhabditida</taxon>
        <taxon>Rhabditina</taxon>
        <taxon>Rhabditomorpha</taxon>
        <taxon>Strongyloidea</taxon>
        <taxon>Metastrongylidae</taxon>
        <taxon>Parelaphostrongylus</taxon>
    </lineage>
</organism>
<feature type="signal peptide" evidence="1">
    <location>
        <begin position="1"/>
        <end position="17"/>
    </location>
</feature>